<name>A0A3S0K546_9BACI</name>
<accession>A0A3S0K546</accession>
<dbReference type="Proteomes" id="UP000271374">
    <property type="component" value="Unassembled WGS sequence"/>
</dbReference>
<keyword evidence="1" id="KW-0812">Transmembrane</keyword>
<feature type="transmembrane region" description="Helical" evidence="1">
    <location>
        <begin position="33"/>
        <end position="52"/>
    </location>
</feature>
<dbReference type="EMBL" id="RXNT01000002">
    <property type="protein sequence ID" value="RTR35788.1"/>
    <property type="molecule type" value="Genomic_DNA"/>
</dbReference>
<keyword evidence="3" id="KW-1185">Reference proteome</keyword>
<dbReference type="OrthoDB" id="1679483at2"/>
<comment type="caution">
    <text evidence="2">The sequence shown here is derived from an EMBL/GenBank/DDBJ whole genome shotgun (WGS) entry which is preliminary data.</text>
</comment>
<reference evidence="2 3" key="1">
    <citation type="submission" date="2018-12" db="EMBL/GenBank/DDBJ databases">
        <title>Bacillus yapensis draft genome sequence.</title>
        <authorList>
            <person name="Yu L."/>
            <person name="Xu X."/>
            <person name="Tang X."/>
        </authorList>
    </citation>
    <scope>NUCLEOTIDE SEQUENCE [LARGE SCALE GENOMIC DNA]</scope>
    <source>
        <strain evidence="2 3">XXST-01</strain>
    </source>
</reference>
<dbReference type="AlphaFoldDB" id="A0A3S0K546"/>
<evidence type="ECO:0000256" key="1">
    <source>
        <dbReference type="SAM" id="Phobius"/>
    </source>
</evidence>
<protein>
    <submittedName>
        <fullName evidence="2">Uncharacterized protein</fullName>
    </submittedName>
</protein>
<evidence type="ECO:0000313" key="3">
    <source>
        <dbReference type="Proteomes" id="UP000271374"/>
    </source>
</evidence>
<dbReference type="NCBIfam" id="NF041644">
    <property type="entry name" value="CBO0543_fam"/>
    <property type="match status" value="1"/>
</dbReference>
<keyword evidence="1" id="KW-0472">Membrane</keyword>
<proteinExistence type="predicted"/>
<evidence type="ECO:0000313" key="2">
    <source>
        <dbReference type="EMBL" id="RTR35788.1"/>
    </source>
</evidence>
<feature type="transmembrane region" description="Helical" evidence="1">
    <location>
        <begin position="101"/>
        <end position="117"/>
    </location>
</feature>
<keyword evidence="1" id="KW-1133">Transmembrane helix</keyword>
<organism evidence="2 3">
    <name type="scientific">Bacillus yapensis</name>
    <dbReference type="NCBI Taxonomy" id="2492960"/>
    <lineage>
        <taxon>Bacteria</taxon>
        <taxon>Bacillati</taxon>
        <taxon>Bacillota</taxon>
        <taxon>Bacilli</taxon>
        <taxon>Bacillales</taxon>
        <taxon>Bacillaceae</taxon>
        <taxon>Bacillus</taxon>
    </lineage>
</organism>
<dbReference type="InterPro" id="IPR048147">
    <property type="entry name" value="CBO0543-like"/>
</dbReference>
<feature type="transmembrane region" description="Helical" evidence="1">
    <location>
        <begin position="158"/>
        <end position="175"/>
    </location>
</feature>
<feature type="transmembrane region" description="Helical" evidence="1">
    <location>
        <begin position="64"/>
        <end position="89"/>
    </location>
</feature>
<gene>
    <name evidence="2" type="ORF">EKG37_03910</name>
</gene>
<feature type="transmembrane region" description="Helical" evidence="1">
    <location>
        <begin position="129"/>
        <end position="152"/>
    </location>
</feature>
<sequence length="184" mass="22186">MENDKKIKIVGDIYEKVHHANNEYLDYWIENTFLHWDFWLSLALTLLPWILFIQFRKKESTNRLLFVGLFVIIFASWLDFLGVVCGLWYYTGKVVPTIPSYMPWDFCILPVFVMFLIQYKPDMKAYWKGLFFASVGSFIGEPLFKWLGFYVAIHWNKFYSFPIYFLLFMVCHRLSKVKHFEPIK</sequence>